<dbReference type="SUPFAM" id="SSF53244">
    <property type="entry name" value="MurD-like peptide ligases, peptide-binding domain"/>
    <property type="match status" value="1"/>
</dbReference>
<dbReference type="Gene3D" id="3.90.190.20">
    <property type="entry name" value="Mur ligase, C-terminal domain"/>
    <property type="match status" value="1"/>
</dbReference>
<evidence type="ECO:0000313" key="2">
    <source>
        <dbReference type="EMBL" id="CAB4695713.1"/>
    </source>
</evidence>
<dbReference type="AlphaFoldDB" id="A0A6J6PGB4"/>
<dbReference type="Gene3D" id="3.40.1190.10">
    <property type="entry name" value="Mur-like, catalytic domain"/>
    <property type="match status" value="2"/>
</dbReference>
<feature type="domain" description="Mur ligase C-terminal" evidence="1">
    <location>
        <begin position="247"/>
        <end position="376"/>
    </location>
</feature>
<reference evidence="2" key="1">
    <citation type="submission" date="2020-05" db="EMBL/GenBank/DDBJ databases">
        <authorList>
            <person name="Chiriac C."/>
            <person name="Salcher M."/>
            <person name="Ghai R."/>
            <person name="Kavagutti S V."/>
        </authorList>
    </citation>
    <scope>NUCLEOTIDE SEQUENCE</scope>
</reference>
<dbReference type="InterPro" id="IPR004101">
    <property type="entry name" value="Mur_ligase_C"/>
</dbReference>
<organism evidence="2">
    <name type="scientific">freshwater metagenome</name>
    <dbReference type="NCBI Taxonomy" id="449393"/>
    <lineage>
        <taxon>unclassified sequences</taxon>
        <taxon>metagenomes</taxon>
        <taxon>ecological metagenomes</taxon>
    </lineage>
</organism>
<dbReference type="GO" id="GO:0016881">
    <property type="term" value="F:acid-amino acid ligase activity"/>
    <property type="evidence" value="ECO:0007669"/>
    <property type="project" value="InterPro"/>
</dbReference>
<evidence type="ECO:0000259" key="1">
    <source>
        <dbReference type="Pfam" id="PF02875"/>
    </source>
</evidence>
<dbReference type="SUPFAM" id="SSF51984">
    <property type="entry name" value="MurCD N-terminal domain"/>
    <property type="match status" value="1"/>
</dbReference>
<dbReference type="PANTHER" id="PTHR43445:SF3">
    <property type="entry name" value="UDP-N-ACETYLMURAMATE--L-ALANINE LIGASE"/>
    <property type="match status" value="1"/>
</dbReference>
<name>A0A6J6PGB4_9ZZZZ</name>
<gene>
    <name evidence="2" type="ORF">UFOPK2399_01009</name>
</gene>
<dbReference type="InterPro" id="IPR036565">
    <property type="entry name" value="Mur-like_cat_sf"/>
</dbReference>
<dbReference type="GO" id="GO:0005524">
    <property type="term" value="F:ATP binding"/>
    <property type="evidence" value="ECO:0007669"/>
    <property type="project" value="InterPro"/>
</dbReference>
<dbReference type="EMBL" id="CAEZXP010000002">
    <property type="protein sequence ID" value="CAB4695713.1"/>
    <property type="molecule type" value="Genomic_DNA"/>
</dbReference>
<dbReference type="PANTHER" id="PTHR43445">
    <property type="entry name" value="UDP-N-ACETYLMURAMATE--L-ALANINE LIGASE-RELATED"/>
    <property type="match status" value="1"/>
</dbReference>
<dbReference type="InterPro" id="IPR036615">
    <property type="entry name" value="Mur_ligase_C_dom_sf"/>
</dbReference>
<dbReference type="InterPro" id="IPR050061">
    <property type="entry name" value="MurCDEF_pg_biosynth"/>
</dbReference>
<sequence>MHLSALSGRRLWFVGIGGSGLSAYAQLARAWGAEVGGWDKVTTPYLGGLEDVPVEITPEPVIPDGWEPIVSSAYPAVAGTSRAAFLRELVSLRPAIVVAGAHGKGTTAAMIAYVLREAGRDPAWLIGSPVPQLGANAGSGEGWLVVEGDESDRTVFGLPAEIAVVTNVELDHHTEFRSLAELEDAFGSWAAAAPHLVRDAPAFDGALSVPGAHNRANAGTALAALALAGVPAAEAAPILARFTGTGRRFEVSEVGGVTIVDDYGHHPTEVAAAIAAAREAFPGRRLRVLFQPHLYSRTRHLATEFGRALAGADDVAVTDIYAAREVPVAGVDGMLVVRAVSDAGGLPVYTPAVDAGVAYLVSRARKGDVLLIAGAGDIDRAPALLRERLGTMA</sequence>
<dbReference type="Pfam" id="PF02875">
    <property type="entry name" value="Mur_ligase_C"/>
    <property type="match status" value="1"/>
</dbReference>
<proteinExistence type="predicted"/>
<protein>
    <submittedName>
        <fullName evidence="2">Unannotated protein</fullName>
    </submittedName>
</protein>
<dbReference type="SUPFAM" id="SSF53623">
    <property type="entry name" value="MurD-like peptide ligases, catalytic domain"/>
    <property type="match status" value="1"/>
</dbReference>
<accession>A0A6J6PGB4</accession>
<dbReference type="Gene3D" id="3.40.50.720">
    <property type="entry name" value="NAD(P)-binding Rossmann-like Domain"/>
    <property type="match status" value="1"/>
</dbReference>